<comment type="similarity">
    <text evidence="10">Belongs to the glycosyltransferase 28 family. MurG subfamily.</text>
</comment>
<dbReference type="InterPro" id="IPR007235">
    <property type="entry name" value="Glyco_trans_28_C"/>
</dbReference>
<feature type="binding site" evidence="10">
    <location>
        <position position="128"/>
    </location>
    <ligand>
        <name>UDP-N-acetyl-alpha-D-glucosamine</name>
        <dbReference type="ChEBI" id="CHEBI:57705"/>
    </ligand>
</feature>
<dbReference type="Pfam" id="PF03033">
    <property type="entry name" value="Glyco_transf_28"/>
    <property type="match status" value="1"/>
</dbReference>
<feature type="domain" description="Glycosyltransferase family 28 N-terminal" evidence="11">
    <location>
        <begin position="3"/>
        <end position="146"/>
    </location>
</feature>
<dbReference type="InterPro" id="IPR006009">
    <property type="entry name" value="GlcNAc_MurG"/>
</dbReference>
<keyword evidence="3 10" id="KW-0328">Glycosyltransferase</keyword>
<evidence type="ECO:0000256" key="8">
    <source>
        <dbReference type="ARBA" id="ARBA00023306"/>
    </source>
</evidence>
<keyword evidence="8 10" id="KW-0131">Cell cycle</keyword>
<sequence>MKILFTCGGTAGHVNPAVALARLFQERHPGCKVLFVGADGGMETTLVPKEGFEIKTVTITNFRRSLTPAAVGHNLKTLFNMGRSRGQSKAILDDFKPDLVVGTGGYASYPVVSAAAKRGIPTAVHESNAVPGLTTKTLAKVVDAVMVGFEESRSHYDCPEKVTVTGTPVRGDFFLYTRSEAREKLGLTDDAPLVLSYWGSLGAEVMNGYMADFIATECKKGEPFHHLHGAGRDFSRLTRSLAERDIHLADHPRVEVREYIYDMPLVMAAADLVICRAGASTVSELSAIAKPAILVPSPNVTADHQTKNARVLADAGGAILLPERECGGEALWEAAAELLNNKEKRAAMRQALREMAVPDAAEKIYETLTKLLKS</sequence>
<dbReference type="PANTHER" id="PTHR21015">
    <property type="entry name" value="UDP-N-ACETYLGLUCOSAMINE--N-ACETYLMURAMYL-(PENTAPEPTIDE) PYROPHOSPHORYL-UNDECAPRENOL N-ACETYLGLUCOSAMINE TRANSFERASE 1"/>
    <property type="match status" value="1"/>
</dbReference>
<dbReference type="EMBL" id="FLUN01000001">
    <property type="protein sequence ID" value="SBV95954.1"/>
    <property type="molecule type" value="Genomic_DNA"/>
</dbReference>
<dbReference type="HAMAP" id="MF_00033">
    <property type="entry name" value="MurG"/>
    <property type="match status" value="1"/>
</dbReference>
<dbReference type="PANTHER" id="PTHR21015:SF22">
    <property type="entry name" value="GLYCOSYLTRANSFERASE"/>
    <property type="match status" value="1"/>
</dbReference>
<gene>
    <name evidence="10 13" type="primary">murG</name>
    <name evidence="13" type="ORF">KL86CLO1_10713</name>
</gene>
<dbReference type="Pfam" id="PF04101">
    <property type="entry name" value="Glyco_tran_28_C"/>
    <property type="match status" value="1"/>
</dbReference>
<protein>
    <recommendedName>
        <fullName evidence="10">UDP-N-acetylglucosamine--N-acetylmuramyl-(pentapeptide) pyrophosphoryl-undecaprenol N-acetylglucosamine transferase</fullName>
        <ecNumber evidence="10">2.4.1.227</ecNumber>
    </recommendedName>
    <alternativeName>
        <fullName evidence="10">Undecaprenyl-PP-MurNAc-pentapeptide-UDPGlcNAc GlcNAc transferase</fullName>
    </alternativeName>
</protein>
<feature type="binding site" evidence="10">
    <location>
        <position position="260"/>
    </location>
    <ligand>
        <name>UDP-N-acetyl-alpha-D-glucosamine</name>
        <dbReference type="ChEBI" id="CHEBI:57705"/>
    </ligand>
</feature>
<dbReference type="GO" id="GO:0050511">
    <property type="term" value="F:undecaprenyldiphospho-muramoylpentapeptide beta-N-acetylglucosaminyltransferase activity"/>
    <property type="evidence" value="ECO:0007669"/>
    <property type="project" value="UniProtKB-UniRule"/>
</dbReference>
<evidence type="ECO:0000256" key="3">
    <source>
        <dbReference type="ARBA" id="ARBA00022676"/>
    </source>
</evidence>
<evidence type="ECO:0000313" key="13">
    <source>
        <dbReference type="EMBL" id="SBV95954.1"/>
    </source>
</evidence>
<feature type="domain" description="Glycosyl transferase family 28 C-terminal" evidence="12">
    <location>
        <begin position="199"/>
        <end position="363"/>
    </location>
</feature>
<evidence type="ECO:0000256" key="9">
    <source>
        <dbReference type="ARBA" id="ARBA00023316"/>
    </source>
</evidence>
<evidence type="ECO:0000256" key="5">
    <source>
        <dbReference type="ARBA" id="ARBA00022960"/>
    </source>
</evidence>
<keyword evidence="2 10" id="KW-0132">Cell division</keyword>
<feature type="binding site" evidence="10">
    <location>
        <position position="305"/>
    </location>
    <ligand>
        <name>UDP-N-acetyl-alpha-D-glucosamine</name>
        <dbReference type="ChEBI" id="CHEBI:57705"/>
    </ligand>
</feature>
<dbReference type="InterPro" id="IPR004276">
    <property type="entry name" value="GlycoTrans_28_N"/>
</dbReference>
<dbReference type="GO" id="GO:0009252">
    <property type="term" value="P:peptidoglycan biosynthetic process"/>
    <property type="evidence" value="ECO:0007669"/>
    <property type="project" value="UniProtKB-UniRule"/>
</dbReference>
<dbReference type="CDD" id="cd03785">
    <property type="entry name" value="GT28_MurG"/>
    <property type="match status" value="1"/>
</dbReference>
<dbReference type="EC" id="2.4.1.227" evidence="10"/>
<accession>A0A212J913</accession>
<dbReference type="UniPathway" id="UPA00219"/>
<dbReference type="SUPFAM" id="SSF53756">
    <property type="entry name" value="UDP-Glycosyltransferase/glycogen phosphorylase"/>
    <property type="match status" value="1"/>
</dbReference>
<keyword evidence="9 10" id="KW-0961">Cell wall biogenesis/degradation</keyword>
<comment type="pathway">
    <text evidence="10">Cell wall biogenesis; peptidoglycan biosynthesis.</text>
</comment>
<comment type="subcellular location">
    <subcellularLocation>
        <location evidence="10">Cell membrane</location>
        <topology evidence="10">Peripheral membrane protein</topology>
        <orientation evidence="10">Cytoplasmic side</orientation>
    </subcellularLocation>
</comment>
<keyword evidence="1 10" id="KW-1003">Cell membrane</keyword>
<comment type="caution">
    <text evidence="10">Lacks conserved residue(s) required for the propagation of feature annotation.</text>
</comment>
<feature type="binding site" evidence="10">
    <location>
        <position position="200"/>
    </location>
    <ligand>
        <name>UDP-N-acetyl-alpha-D-glucosamine</name>
        <dbReference type="ChEBI" id="CHEBI:57705"/>
    </ligand>
</feature>
<keyword evidence="5 10" id="KW-0133">Cell shape</keyword>
<keyword evidence="7 10" id="KW-0472">Membrane</keyword>
<reference evidence="13" key="1">
    <citation type="submission" date="2016-04" db="EMBL/GenBank/DDBJ databases">
        <authorList>
            <person name="Evans L.H."/>
            <person name="Alamgir A."/>
            <person name="Owens N."/>
            <person name="Weber N.D."/>
            <person name="Virtaneva K."/>
            <person name="Barbian K."/>
            <person name="Babar A."/>
            <person name="Rosenke K."/>
        </authorList>
    </citation>
    <scope>NUCLEOTIDE SEQUENCE</scope>
    <source>
        <strain evidence="13">86</strain>
    </source>
</reference>
<dbReference type="GO" id="GO:0008360">
    <property type="term" value="P:regulation of cell shape"/>
    <property type="evidence" value="ECO:0007669"/>
    <property type="project" value="UniProtKB-KW"/>
</dbReference>
<dbReference type="GO" id="GO:0051301">
    <property type="term" value="P:cell division"/>
    <property type="evidence" value="ECO:0007669"/>
    <property type="project" value="UniProtKB-KW"/>
</dbReference>
<keyword evidence="4 10" id="KW-0808">Transferase</keyword>
<dbReference type="GO" id="GO:0071555">
    <property type="term" value="P:cell wall organization"/>
    <property type="evidence" value="ECO:0007669"/>
    <property type="project" value="UniProtKB-KW"/>
</dbReference>
<comment type="catalytic activity">
    <reaction evidence="10">
        <text>di-trans,octa-cis-undecaprenyl diphospho-N-acetyl-alpha-D-muramoyl-L-alanyl-D-glutamyl-meso-2,6-diaminopimeloyl-D-alanyl-D-alanine + UDP-N-acetyl-alpha-D-glucosamine = di-trans,octa-cis-undecaprenyl diphospho-[N-acetyl-alpha-D-glucosaminyl-(1-&gt;4)]-N-acetyl-alpha-D-muramoyl-L-alanyl-D-glutamyl-meso-2,6-diaminopimeloyl-D-alanyl-D-alanine + UDP + H(+)</text>
        <dbReference type="Rhea" id="RHEA:31227"/>
        <dbReference type="ChEBI" id="CHEBI:15378"/>
        <dbReference type="ChEBI" id="CHEBI:57705"/>
        <dbReference type="ChEBI" id="CHEBI:58223"/>
        <dbReference type="ChEBI" id="CHEBI:61387"/>
        <dbReference type="ChEBI" id="CHEBI:61388"/>
        <dbReference type="EC" id="2.4.1.227"/>
    </reaction>
</comment>
<dbReference type="GO" id="GO:0005975">
    <property type="term" value="P:carbohydrate metabolic process"/>
    <property type="evidence" value="ECO:0007669"/>
    <property type="project" value="InterPro"/>
</dbReference>
<name>A0A212J913_9FIRM</name>
<dbReference type="GO" id="GO:0005886">
    <property type="term" value="C:plasma membrane"/>
    <property type="evidence" value="ECO:0007669"/>
    <property type="project" value="UniProtKB-SubCell"/>
</dbReference>
<keyword evidence="6 10" id="KW-0573">Peptidoglycan synthesis</keyword>
<dbReference type="NCBIfam" id="TIGR01133">
    <property type="entry name" value="murG"/>
    <property type="match status" value="1"/>
</dbReference>
<feature type="binding site" evidence="10">
    <location>
        <position position="170"/>
    </location>
    <ligand>
        <name>UDP-N-acetyl-alpha-D-glucosamine</name>
        <dbReference type="ChEBI" id="CHEBI:57705"/>
    </ligand>
</feature>
<proteinExistence type="inferred from homology"/>
<dbReference type="AlphaFoldDB" id="A0A212J913"/>
<dbReference type="GO" id="GO:0051991">
    <property type="term" value="F:UDP-N-acetyl-D-glucosamine:N-acetylmuramoyl-L-alanyl-D-glutamyl-meso-2,6-diaminopimelyl-D-alanyl-D-alanine-diphosphoundecaprenol 4-beta-N-acetylglucosaminlytransferase activity"/>
    <property type="evidence" value="ECO:0007669"/>
    <property type="project" value="RHEA"/>
</dbReference>
<evidence type="ECO:0000259" key="11">
    <source>
        <dbReference type="Pfam" id="PF03033"/>
    </source>
</evidence>
<feature type="binding site" evidence="10">
    <location>
        <begin position="10"/>
        <end position="12"/>
    </location>
    <ligand>
        <name>UDP-N-acetyl-alpha-D-glucosamine</name>
        <dbReference type="ChEBI" id="CHEBI:57705"/>
    </ligand>
</feature>
<dbReference type="Gene3D" id="3.40.50.2000">
    <property type="entry name" value="Glycogen Phosphorylase B"/>
    <property type="match status" value="2"/>
</dbReference>
<evidence type="ECO:0000256" key="6">
    <source>
        <dbReference type="ARBA" id="ARBA00022984"/>
    </source>
</evidence>
<evidence type="ECO:0000256" key="1">
    <source>
        <dbReference type="ARBA" id="ARBA00022475"/>
    </source>
</evidence>
<comment type="function">
    <text evidence="10">Cell wall formation. Catalyzes the transfer of a GlcNAc subunit on undecaprenyl-pyrophosphoryl-MurNAc-pentapeptide (lipid intermediate I) to form undecaprenyl-pyrophosphoryl-MurNAc-(pentapeptide)GlcNAc (lipid intermediate II).</text>
</comment>
<organism evidence="13">
    <name type="scientific">uncultured Eubacteriales bacterium</name>
    <dbReference type="NCBI Taxonomy" id="172733"/>
    <lineage>
        <taxon>Bacteria</taxon>
        <taxon>Bacillati</taxon>
        <taxon>Bacillota</taxon>
        <taxon>Clostridia</taxon>
        <taxon>Eubacteriales</taxon>
        <taxon>environmental samples</taxon>
    </lineage>
</organism>
<evidence type="ECO:0000256" key="7">
    <source>
        <dbReference type="ARBA" id="ARBA00023136"/>
    </source>
</evidence>
<evidence type="ECO:0000256" key="10">
    <source>
        <dbReference type="HAMAP-Rule" id="MF_00033"/>
    </source>
</evidence>
<evidence type="ECO:0000256" key="4">
    <source>
        <dbReference type="ARBA" id="ARBA00022679"/>
    </source>
</evidence>
<evidence type="ECO:0000259" key="12">
    <source>
        <dbReference type="Pfam" id="PF04101"/>
    </source>
</evidence>
<evidence type="ECO:0000256" key="2">
    <source>
        <dbReference type="ARBA" id="ARBA00022618"/>
    </source>
</evidence>